<protein>
    <submittedName>
        <fullName evidence="1">Uncharacterized protein</fullName>
    </submittedName>
</protein>
<accession>A0A345WY90</accession>
<keyword evidence="1" id="KW-0614">Plasmid</keyword>
<organism evidence="1">
    <name type="scientific">Klebsiella pneumoniae</name>
    <dbReference type="NCBI Taxonomy" id="573"/>
    <lineage>
        <taxon>Bacteria</taxon>
        <taxon>Pseudomonadati</taxon>
        <taxon>Pseudomonadota</taxon>
        <taxon>Gammaproteobacteria</taxon>
        <taxon>Enterobacterales</taxon>
        <taxon>Enterobacteriaceae</taxon>
        <taxon>Klebsiella/Raoultella group</taxon>
        <taxon>Klebsiella</taxon>
        <taxon>Klebsiella pneumoniae complex</taxon>
    </lineage>
</organism>
<dbReference type="AlphaFoldDB" id="A0A345WY90"/>
<proteinExistence type="predicted"/>
<dbReference type="EMBL" id="MG845201">
    <property type="protein sequence ID" value="AXJ98643.1"/>
    <property type="molecule type" value="Genomic_DNA"/>
</dbReference>
<sequence>MDDDRDFRIAALVDFVCPYGSYQLKESGKFHTTLPQKNFTLDLQKFAGYVRQEVDVVL</sequence>
<evidence type="ECO:0000313" key="1">
    <source>
        <dbReference type="EMBL" id="AXJ98643.1"/>
    </source>
</evidence>
<reference evidence="1" key="1">
    <citation type="submission" date="2018-01" db="EMBL/GenBank/DDBJ databases">
        <title>Complete sequencing of a NDM-1 plasmid.</title>
        <authorList>
            <person name="Dong D."/>
            <person name="Jia N."/>
            <person name="Zhang H."/>
            <person name="Zhao H."/>
            <person name="Liu Z."/>
            <person name="Zhu Y."/>
        </authorList>
    </citation>
    <scope>NUCLEOTIDE SEQUENCE</scope>
    <source>
        <strain evidence="1">TJ03</strain>
        <plasmid evidence="1">pNDM-TJ03</plasmid>
    </source>
</reference>
<name>A0A345WY90_KLEPN</name>
<geneLocation type="plasmid" evidence="1">
    <name>pNDM-TJ03</name>
</geneLocation>